<protein>
    <submittedName>
        <fullName evidence="3">Phosphoric ester hydrolase</fullName>
    </submittedName>
</protein>
<feature type="compositionally biased region" description="Low complexity" evidence="1">
    <location>
        <begin position="173"/>
        <end position="183"/>
    </location>
</feature>
<dbReference type="VEuPathDB" id="FungiDB:P168DRAFT_289442"/>
<sequence length="378" mass="41829">MSSPYHRRPLPDYFLSSPLTALLYPFHHFFTQLRGPPHRPPPDSRPIRVVCLSDTHTLEWPDVDVPDGDLLIHSGDLSNDGSVREIQATIDWLRSLPHSHKVVICGNHDSYFDLRSRLAEDRDQPSFAAISSSTASLRSLDDDPRIDWGDIHYLQHSSVTLSFPPLPPPSVPSSPSSTSSFSSLTANPTPTGRSLTVYGAPQVPALVPFGPEHAFTYPPHHDAWSGTVPIHTDILVTHTPPQAHLDLSPVYSTGCPSLLSEIWRVRPLLHVFGHIHDGYGIEPVYWDEAQRAWERLCASRLRRARSSRSSNLLMGIIRDLADLSGWFDAARVVVYGVLGIVWAKVWGGDNDGSGWIVNAAGMSSTSGRLINRPHVVDL</sequence>
<dbReference type="RefSeq" id="XP_024694642.1">
    <property type="nucleotide sequence ID" value="XM_024837002.1"/>
</dbReference>
<dbReference type="Proteomes" id="UP000234254">
    <property type="component" value="Unassembled WGS sequence"/>
</dbReference>
<dbReference type="CDD" id="cd07379">
    <property type="entry name" value="MPP_239FB"/>
    <property type="match status" value="1"/>
</dbReference>
<accession>A0A2I1D884</accession>
<keyword evidence="4" id="KW-1185">Reference proteome</keyword>
<dbReference type="Pfam" id="PF00149">
    <property type="entry name" value="Metallophos"/>
    <property type="match status" value="1"/>
</dbReference>
<feature type="domain" description="Calcineurin-like phosphoesterase" evidence="2">
    <location>
        <begin position="48"/>
        <end position="277"/>
    </location>
</feature>
<dbReference type="GO" id="GO:0016787">
    <property type="term" value="F:hydrolase activity"/>
    <property type="evidence" value="ECO:0007669"/>
    <property type="project" value="UniProtKB-KW"/>
</dbReference>
<dbReference type="InterPro" id="IPR029052">
    <property type="entry name" value="Metallo-depent_PP-like"/>
</dbReference>
<dbReference type="GeneID" id="36544526"/>
<dbReference type="InterPro" id="IPR051693">
    <property type="entry name" value="UPF0046_metallophosphoest"/>
</dbReference>
<dbReference type="EMBL" id="MSFM01000004">
    <property type="protein sequence ID" value="PKY06048.1"/>
    <property type="molecule type" value="Genomic_DNA"/>
</dbReference>
<dbReference type="InterPro" id="IPR004843">
    <property type="entry name" value="Calcineurin-like_PHP"/>
</dbReference>
<keyword evidence="3" id="KW-0378">Hydrolase</keyword>
<name>A0A2I1D884_ASPC2</name>
<comment type="caution">
    <text evidence="3">The sequence shown here is derived from an EMBL/GenBank/DDBJ whole genome shotgun (WGS) entry which is preliminary data.</text>
</comment>
<dbReference type="Gene3D" id="3.60.21.10">
    <property type="match status" value="1"/>
</dbReference>
<feature type="region of interest" description="Disordered" evidence="1">
    <location>
        <begin position="165"/>
        <end position="188"/>
    </location>
</feature>
<dbReference type="OrthoDB" id="630188at2759"/>
<gene>
    <name evidence="3" type="ORF">P168DRAFT_289442</name>
</gene>
<organism evidence="3 4">
    <name type="scientific">Aspergillus campestris (strain IBT 28561)</name>
    <dbReference type="NCBI Taxonomy" id="1392248"/>
    <lineage>
        <taxon>Eukaryota</taxon>
        <taxon>Fungi</taxon>
        <taxon>Dikarya</taxon>
        <taxon>Ascomycota</taxon>
        <taxon>Pezizomycotina</taxon>
        <taxon>Eurotiomycetes</taxon>
        <taxon>Eurotiomycetidae</taxon>
        <taxon>Eurotiales</taxon>
        <taxon>Aspergillaceae</taxon>
        <taxon>Aspergillus</taxon>
        <taxon>Aspergillus subgen. Circumdati</taxon>
    </lineage>
</organism>
<dbReference type="PANTHER" id="PTHR12905:SF18">
    <property type="entry name" value="ESTER HYDROLASE, PUTATIVE (AFU_ORTHOLOGUE AFUA_4G03130)-RELATED"/>
    <property type="match status" value="1"/>
</dbReference>
<evidence type="ECO:0000313" key="4">
    <source>
        <dbReference type="Proteomes" id="UP000234254"/>
    </source>
</evidence>
<dbReference type="PANTHER" id="PTHR12905">
    <property type="entry name" value="METALLOPHOSPHOESTERASE"/>
    <property type="match status" value="1"/>
</dbReference>
<evidence type="ECO:0000259" key="2">
    <source>
        <dbReference type="Pfam" id="PF00149"/>
    </source>
</evidence>
<dbReference type="AlphaFoldDB" id="A0A2I1D884"/>
<evidence type="ECO:0000313" key="3">
    <source>
        <dbReference type="EMBL" id="PKY06048.1"/>
    </source>
</evidence>
<reference evidence="3" key="1">
    <citation type="submission" date="2016-12" db="EMBL/GenBank/DDBJ databases">
        <title>The genomes of Aspergillus section Nigri reveals drivers in fungal speciation.</title>
        <authorList>
            <consortium name="DOE Joint Genome Institute"/>
            <person name="Vesth T.C."/>
            <person name="Nybo J."/>
            <person name="Theobald S."/>
            <person name="Brandl J."/>
            <person name="Frisvad J.C."/>
            <person name="Nielsen K.F."/>
            <person name="Lyhne E.K."/>
            <person name="Kogle M.E."/>
            <person name="Kuo A."/>
            <person name="Riley R."/>
            <person name="Clum A."/>
            <person name="Nolan M."/>
            <person name="Lipzen A."/>
            <person name="Salamov A."/>
            <person name="Henrissat B."/>
            <person name="Wiebenga A."/>
            <person name="De vries R.P."/>
            <person name="Grigoriev I.V."/>
            <person name="Mortensen U.H."/>
            <person name="Andersen M.R."/>
            <person name="Baker S.E."/>
        </authorList>
    </citation>
    <scope>NUCLEOTIDE SEQUENCE</scope>
    <source>
        <strain evidence="3">IBT 28561</strain>
    </source>
</reference>
<proteinExistence type="predicted"/>
<dbReference type="SUPFAM" id="SSF56300">
    <property type="entry name" value="Metallo-dependent phosphatases"/>
    <property type="match status" value="1"/>
</dbReference>
<evidence type="ECO:0000256" key="1">
    <source>
        <dbReference type="SAM" id="MobiDB-lite"/>
    </source>
</evidence>